<dbReference type="InterPro" id="IPR029068">
    <property type="entry name" value="Glyas_Bleomycin-R_OHBP_Dase"/>
</dbReference>
<name>A0A1F8EJ04_9BACT</name>
<keyword evidence="1" id="KW-0479">Metal-binding</keyword>
<dbReference type="AlphaFoldDB" id="A0A1F8EJ04"/>
<dbReference type="GO" id="GO:0046872">
    <property type="term" value="F:metal ion binding"/>
    <property type="evidence" value="ECO:0007669"/>
    <property type="project" value="UniProtKB-KW"/>
</dbReference>
<accession>A0A1F8EJ04</accession>
<dbReference type="EMBL" id="MGJD01000014">
    <property type="protein sequence ID" value="OGN00821.1"/>
    <property type="molecule type" value="Genomic_DNA"/>
</dbReference>
<comment type="caution">
    <text evidence="3">The sequence shown here is derived from an EMBL/GenBank/DDBJ whole genome shotgun (WGS) entry which is preliminary data.</text>
</comment>
<dbReference type="Proteomes" id="UP000177117">
    <property type="component" value="Unassembled WGS sequence"/>
</dbReference>
<gene>
    <name evidence="3" type="ORF">A2650_02950</name>
</gene>
<dbReference type="SUPFAM" id="SSF54593">
    <property type="entry name" value="Glyoxalase/Bleomycin resistance protein/Dihydroxybiphenyl dioxygenase"/>
    <property type="match status" value="1"/>
</dbReference>
<evidence type="ECO:0000256" key="1">
    <source>
        <dbReference type="ARBA" id="ARBA00022723"/>
    </source>
</evidence>
<dbReference type="GO" id="GO:0004493">
    <property type="term" value="F:methylmalonyl-CoA epimerase activity"/>
    <property type="evidence" value="ECO:0007669"/>
    <property type="project" value="TreeGrafter"/>
</dbReference>
<protein>
    <recommendedName>
        <fullName evidence="2">VOC domain-containing protein</fullName>
    </recommendedName>
</protein>
<dbReference type="PROSITE" id="PS00934">
    <property type="entry name" value="GLYOXALASE_I_1"/>
    <property type="match status" value="1"/>
</dbReference>
<dbReference type="InterPro" id="IPR004360">
    <property type="entry name" value="Glyas_Fos-R_dOase_dom"/>
</dbReference>
<dbReference type="PANTHER" id="PTHR43048">
    <property type="entry name" value="METHYLMALONYL-COA EPIMERASE"/>
    <property type="match status" value="1"/>
</dbReference>
<dbReference type="Gene3D" id="3.10.180.10">
    <property type="entry name" value="2,3-Dihydroxybiphenyl 1,2-Dioxygenase, domain 1"/>
    <property type="match status" value="1"/>
</dbReference>
<sequence>MENQSVVKGFRHVGLVVRDIKVSLSFYQNFLGLTIARQDTETGDFISRLVGINGVTIEWIKLNIPGGGLLELIQHHSHLDTKMTLRVNLTPTNQLGCSHPAFTVNNLQALYDRLTDNGYQCLSAPLHSPDGKVKVLFAYDPDGILLELVEEKTRPGEI</sequence>
<feature type="domain" description="VOC" evidence="2">
    <location>
        <begin position="9"/>
        <end position="151"/>
    </location>
</feature>
<dbReference type="PROSITE" id="PS51819">
    <property type="entry name" value="VOC"/>
    <property type="match status" value="1"/>
</dbReference>
<evidence type="ECO:0000313" key="4">
    <source>
        <dbReference type="Proteomes" id="UP000177117"/>
    </source>
</evidence>
<dbReference type="InterPro" id="IPR051785">
    <property type="entry name" value="MMCE/EMCE_epimerase"/>
</dbReference>
<dbReference type="PANTHER" id="PTHR43048:SF3">
    <property type="entry name" value="METHYLMALONYL-COA EPIMERASE, MITOCHONDRIAL"/>
    <property type="match status" value="1"/>
</dbReference>
<dbReference type="InterPro" id="IPR018146">
    <property type="entry name" value="Glyoxalase_1_CS"/>
</dbReference>
<evidence type="ECO:0000259" key="2">
    <source>
        <dbReference type="PROSITE" id="PS51819"/>
    </source>
</evidence>
<organism evidence="3 4">
    <name type="scientific">Candidatus Yanofskybacteria bacterium RIFCSPHIGHO2_01_FULL_41_53</name>
    <dbReference type="NCBI Taxonomy" id="1802663"/>
    <lineage>
        <taxon>Bacteria</taxon>
        <taxon>Candidatus Yanofskyibacteriota</taxon>
    </lineage>
</organism>
<dbReference type="Pfam" id="PF00903">
    <property type="entry name" value="Glyoxalase"/>
    <property type="match status" value="1"/>
</dbReference>
<dbReference type="InterPro" id="IPR037523">
    <property type="entry name" value="VOC_core"/>
</dbReference>
<proteinExistence type="predicted"/>
<dbReference type="GO" id="GO:0004462">
    <property type="term" value="F:lactoylglutathione lyase activity"/>
    <property type="evidence" value="ECO:0007669"/>
    <property type="project" value="InterPro"/>
</dbReference>
<evidence type="ECO:0000313" key="3">
    <source>
        <dbReference type="EMBL" id="OGN00821.1"/>
    </source>
</evidence>
<dbReference type="GO" id="GO:0046491">
    <property type="term" value="P:L-methylmalonyl-CoA metabolic process"/>
    <property type="evidence" value="ECO:0007669"/>
    <property type="project" value="TreeGrafter"/>
</dbReference>
<reference evidence="3 4" key="1">
    <citation type="journal article" date="2016" name="Nat. Commun.">
        <title>Thousands of microbial genomes shed light on interconnected biogeochemical processes in an aquifer system.</title>
        <authorList>
            <person name="Anantharaman K."/>
            <person name="Brown C.T."/>
            <person name="Hug L.A."/>
            <person name="Sharon I."/>
            <person name="Castelle C.J."/>
            <person name="Probst A.J."/>
            <person name="Thomas B.C."/>
            <person name="Singh A."/>
            <person name="Wilkins M.J."/>
            <person name="Karaoz U."/>
            <person name="Brodie E.L."/>
            <person name="Williams K.H."/>
            <person name="Hubbard S.S."/>
            <person name="Banfield J.F."/>
        </authorList>
    </citation>
    <scope>NUCLEOTIDE SEQUENCE [LARGE SCALE GENOMIC DNA]</scope>
</reference>